<dbReference type="EMBL" id="CM024797">
    <property type="protein sequence ID" value="KAG8000406.1"/>
    <property type="molecule type" value="Genomic_DNA"/>
</dbReference>
<reference evidence="1" key="1">
    <citation type="submission" date="2020-04" db="EMBL/GenBank/DDBJ databases">
        <title>A chromosome-scale assembly and high-density genetic map of the yellow drum (Nibea albiflora) genome.</title>
        <authorList>
            <person name="Xu D."/>
            <person name="Zhang W."/>
            <person name="Chen R."/>
            <person name="Tan P."/>
            <person name="Wang L."/>
            <person name="Song H."/>
            <person name="Tian L."/>
            <person name="Zhu Q."/>
            <person name="Wang B."/>
        </authorList>
    </citation>
    <scope>NUCLEOTIDE SEQUENCE</scope>
    <source>
        <strain evidence="1">ZJHYS-2018</strain>
    </source>
</reference>
<dbReference type="Proteomes" id="UP000805704">
    <property type="component" value="Chromosome 9"/>
</dbReference>
<keyword evidence="2" id="KW-1185">Reference proteome</keyword>
<accession>A0ACB7EF13</accession>
<protein>
    <submittedName>
        <fullName evidence="1">Uncharacterized protein</fullName>
    </submittedName>
</protein>
<evidence type="ECO:0000313" key="1">
    <source>
        <dbReference type="EMBL" id="KAG8000406.1"/>
    </source>
</evidence>
<comment type="caution">
    <text evidence="1">The sequence shown here is derived from an EMBL/GenBank/DDBJ whole genome shotgun (WGS) entry which is preliminary data.</text>
</comment>
<gene>
    <name evidence="1" type="ORF">GBF38_002883</name>
</gene>
<name>A0ACB7EF13_NIBAL</name>
<organism evidence="1 2">
    <name type="scientific">Nibea albiflora</name>
    <name type="common">Yellow drum</name>
    <name type="synonym">Corvina albiflora</name>
    <dbReference type="NCBI Taxonomy" id="240163"/>
    <lineage>
        <taxon>Eukaryota</taxon>
        <taxon>Metazoa</taxon>
        <taxon>Chordata</taxon>
        <taxon>Craniata</taxon>
        <taxon>Vertebrata</taxon>
        <taxon>Euteleostomi</taxon>
        <taxon>Actinopterygii</taxon>
        <taxon>Neopterygii</taxon>
        <taxon>Teleostei</taxon>
        <taxon>Neoteleostei</taxon>
        <taxon>Acanthomorphata</taxon>
        <taxon>Eupercaria</taxon>
        <taxon>Sciaenidae</taxon>
        <taxon>Nibea</taxon>
    </lineage>
</organism>
<proteinExistence type="predicted"/>
<evidence type="ECO:0000313" key="2">
    <source>
        <dbReference type="Proteomes" id="UP000805704"/>
    </source>
</evidence>
<sequence>MKVYLLLLLLLPAICSADFNIQCYGEDFLNVNNMLLDCGGKVQQACYTKDNGRERLRPAGILLEERLELLLHRPLQRMMKSPG</sequence>